<comment type="caution">
    <text evidence="4">The sequence shown here is derived from an EMBL/GenBank/DDBJ whole genome shotgun (WGS) entry which is preliminary data.</text>
</comment>
<evidence type="ECO:0000256" key="2">
    <source>
        <dbReference type="ARBA" id="ARBA00022704"/>
    </source>
</evidence>
<evidence type="ECO:0000259" key="3">
    <source>
        <dbReference type="Pfam" id="PF09394"/>
    </source>
</evidence>
<dbReference type="EMBL" id="SNYS01000006">
    <property type="protein sequence ID" value="TDQ70170.1"/>
    <property type="molecule type" value="Genomic_DNA"/>
</dbReference>
<dbReference type="Proteomes" id="UP000294855">
    <property type="component" value="Unassembled WGS sequence"/>
</dbReference>
<keyword evidence="5" id="KW-1185">Reference proteome</keyword>
<sequence length="254" mass="27627">MKSIQLVLVMMCMLLFACAFSGCLGSDDSANNTTNNSTNNSTDTSVTVITVEKEGLAIGANEKIQISLPTASRLGYRWVAENVSGLNITSELKNNPATAENGSADTIFTITADKEGSYIFKADCKHVSSDTPTYTITQQLDYAAPIDSISETPNLILTYEGIPTPKTGGVVEIRTRGNPTTGYTWIAPMSENGMLRLLDSTYVEDEHEEGMTGVGGTYIWYVTSDIAGTYMFDAIEFRGTEEPVSKFYFNITFV</sequence>
<dbReference type="Pfam" id="PF09394">
    <property type="entry name" value="Inhibitor_I42"/>
    <property type="match status" value="1"/>
</dbReference>
<feature type="domain" description="Proteinase inhibitor I42 chagasin" evidence="3">
    <location>
        <begin position="166"/>
        <end position="251"/>
    </location>
</feature>
<dbReference type="PANTHER" id="PTHR36530">
    <property type="entry name" value="INHIBITOR OF CYSTEINE PEPTIDASE"/>
    <property type="match status" value="1"/>
</dbReference>
<dbReference type="Gene3D" id="2.60.40.2020">
    <property type="match status" value="1"/>
</dbReference>
<reference evidence="4 5" key="1">
    <citation type="submission" date="2019-03" db="EMBL/GenBank/DDBJ databases">
        <title>Genomic Encyclopedia of Type Strains, Phase IV (KMG-IV): sequencing the most valuable type-strain genomes for metagenomic binning, comparative biology and taxonomic classification.</title>
        <authorList>
            <person name="Goeker M."/>
        </authorList>
    </citation>
    <scope>NUCLEOTIDE SEQUENCE [LARGE SCALE GENOMIC DNA]</scope>
    <source>
        <strain evidence="4 5">DSM 13328</strain>
    </source>
</reference>
<protein>
    <submittedName>
        <fullName evidence="4">Inhibitor of cysteine peptidase</fullName>
    </submittedName>
</protein>
<dbReference type="GO" id="GO:0004869">
    <property type="term" value="F:cysteine-type endopeptidase inhibitor activity"/>
    <property type="evidence" value="ECO:0007669"/>
    <property type="project" value="UniProtKB-KW"/>
</dbReference>
<name>A0A484F5L7_9EURY</name>
<dbReference type="PANTHER" id="PTHR36530:SF1">
    <property type="entry name" value="AMOEBIASIN-1"/>
    <property type="match status" value="1"/>
</dbReference>
<dbReference type="InterPro" id="IPR018990">
    <property type="entry name" value="Prot_inh_I42_chagasin"/>
</dbReference>
<accession>A0A484F5L7</accession>
<gene>
    <name evidence="4" type="ORF">C7391_0509</name>
</gene>
<keyword evidence="1" id="KW-0646">Protease inhibitor</keyword>
<keyword evidence="2" id="KW-0789">Thiol protease inhibitor</keyword>
<dbReference type="AlphaFoldDB" id="A0A484F5L7"/>
<dbReference type="SUPFAM" id="SSF141066">
    <property type="entry name" value="ICP-like"/>
    <property type="match status" value="1"/>
</dbReference>
<evidence type="ECO:0000313" key="4">
    <source>
        <dbReference type="EMBL" id="TDQ70170.1"/>
    </source>
</evidence>
<proteinExistence type="predicted"/>
<organism evidence="4 5">
    <name type="scientific">Methanimicrococcus blatticola</name>
    <dbReference type="NCBI Taxonomy" id="91560"/>
    <lineage>
        <taxon>Archaea</taxon>
        <taxon>Methanobacteriati</taxon>
        <taxon>Methanobacteriota</taxon>
        <taxon>Stenosarchaea group</taxon>
        <taxon>Methanomicrobia</taxon>
        <taxon>Methanosarcinales</taxon>
        <taxon>Methanosarcinaceae</taxon>
        <taxon>Methanimicrococcus</taxon>
    </lineage>
</organism>
<dbReference type="InterPro" id="IPR052781">
    <property type="entry name" value="Cys_protease_inhibitor_I42"/>
</dbReference>
<dbReference type="PROSITE" id="PS51257">
    <property type="entry name" value="PROKAR_LIPOPROTEIN"/>
    <property type="match status" value="1"/>
</dbReference>
<evidence type="ECO:0000313" key="5">
    <source>
        <dbReference type="Proteomes" id="UP000294855"/>
    </source>
</evidence>
<dbReference type="RefSeq" id="WP_133516984.1">
    <property type="nucleotide sequence ID" value="NZ_JAHDUW010000005.1"/>
</dbReference>
<evidence type="ECO:0000256" key="1">
    <source>
        <dbReference type="ARBA" id="ARBA00022690"/>
    </source>
</evidence>
<dbReference type="InterPro" id="IPR036331">
    <property type="entry name" value="Chagasin-like_sf"/>
</dbReference>